<gene>
    <name evidence="3" type="ORF">HZA66_13760</name>
</gene>
<feature type="domain" description="Flavin reductase like" evidence="2">
    <location>
        <begin position="13"/>
        <end position="153"/>
    </location>
</feature>
<dbReference type="InterPro" id="IPR012349">
    <property type="entry name" value="Split_barrel_FMN-bd"/>
</dbReference>
<protein>
    <submittedName>
        <fullName evidence="3">Flavin reductase family protein</fullName>
    </submittedName>
</protein>
<accession>A0A933S0U9</accession>
<organism evidence="3 4">
    <name type="scientific">Rhodopseudomonas palustris</name>
    <dbReference type="NCBI Taxonomy" id="1076"/>
    <lineage>
        <taxon>Bacteria</taxon>
        <taxon>Pseudomonadati</taxon>
        <taxon>Pseudomonadota</taxon>
        <taxon>Alphaproteobacteria</taxon>
        <taxon>Hyphomicrobiales</taxon>
        <taxon>Nitrobacteraceae</taxon>
        <taxon>Rhodopseudomonas</taxon>
    </lineage>
</organism>
<dbReference type="SUPFAM" id="SSF50475">
    <property type="entry name" value="FMN-binding split barrel"/>
    <property type="match status" value="1"/>
</dbReference>
<dbReference type="GO" id="GO:0042602">
    <property type="term" value="F:riboflavin reductase (NADPH) activity"/>
    <property type="evidence" value="ECO:0007669"/>
    <property type="project" value="TreeGrafter"/>
</dbReference>
<comment type="caution">
    <text evidence="3">The sequence shown here is derived from an EMBL/GenBank/DDBJ whole genome shotgun (WGS) entry which is preliminary data.</text>
</comment>
<dbReference type="Pfam" id="PF01613">
    <property type="entry name" value="Flavin_Reduct"/>
    <property type="match status" value="1"/>
</dbReference>
<evidence type="ECO:0000313" key="3">
    <source>
        <dbReference type="EMBL" id="MBI5130502.1"/>
    </source>
</evidence>
<keyword evidence="1" id="KW-0560">Oxidoreductase</keyword>
<reference evidence="3" key="1">
    <citation type="submission" date="2020-07" db="EMBL/GenBank/DDBJ databases">
        <title>Huge and variable diversity of episymbiotic CPR bacteria and DPANN archaea in groundwater ecosystems.</title>
        <authorList>
            <person name="He C.Y."/>
            <person name="Keren R."/>
            <person name="Whittaker M."/>
            <person name="Farag I.F."/>
            <person name="Doudna J."/>
            <person name="Cate J.H.D."/>
            <person name="Banfield J.F."/>
        </authorList>
    </citation>
    <scope>NUCLEOTIDE SEQUENCE</scope>
    <source>
        <strain evidence="3">NC_groundwater_1818_Pr3_B-0.1um_66_35</strain>
    </source>
</reference>
<evidence type="ECO:0000313" key="4">
    <source>
        <dbReference type="Proteomes" id="UP000782519"/>
    </source>
</evidence>
<dbReference type="AlphaFoldDB" id="A0A933S0U9"/>
<proteinExistence type="predicted"/>
<dbReference type="SMART" id="SM00903">
    <property type="entry name" value="Flavin_Reduct"/>
    <property type="match status" value="1"/>
</dbReference>
<dbReference type="InterPro" id="IPR050268">
    <property type="entry name" value="NADH-dep_flavin_reductase"/>
</dbReference>
<dbReference type="GO" id="GO:0010181">
    <property type="term" value="F:FMN binding"/>
    <property type="evidence" value="ECO:0007669"/>
    <property type="project" value="InterPro"/>
</dbReference>
<evidence type="ECO:0000256" key="1">
    <source>
        <dbReference type="ARBA" id="ARBA00023002"/>
    </source>
</evidence>
<sequence length="162" mass="17116">MTSVDAERFRAAASRFATGVTVITALDRGGEVCGMTVNSFVSVSLSPPTVLFLAKPGRTRTAIAASGRYGVNVLPDSAAALSSHFAGRGQARLDLRYESTDGLPRLPDCVAFFACSVVRQIDVGDHAMLVAEVTACDHRDSTPLVFFGSRYHHGAGEPALET</sequence>
<evidence type="ECO:0000259" key="2">
    <source>
        <dbReference type="SMART" id="SM00903"/>
    </source>
</evidence>
<dbReference type="EMBL" id="JACRJB010000038">
    <property type="protein sequence ID" value="MBI5130502.1"/>
    <property type="molecule type" value="Genomic_DNA"/>
</dbReference>
<name>A0A933S0U9_RHOPL</name>
<dbReference type="Proteomes" id="UP000782519">
    <property type="component" value="Unassembled WGS sequence"/>
</dbReference>
<dbReference type="InterPro" id="IPR002563">
    <property type="entry name" value="Flavin_Rdtase-like_dom"/>
</dbReference>
<dbReference type="PANTHER" id="PTHR30466:SF1">
    <property type="entry name" value="FMN REDUCTASE (NADH) RUTF"/>
    <property type="match status" value="1"/>
</dbReference>
<dbReference type="Gene3D" id="2.30.110.10">
    <property type="entry name" value="Electron Transport, Fmn-binding Protein, Chain A"/>
    <property type="match status" value="1"/>
</dbReference>
<dbReference type="PANTHER" id="PTHR30466">
    <property type="entry name" value="FLAVIN REDUCTASE"/>
    <property type="match status" value="1"/>
</dbReference>